<dbReference type="SMART" id="SM01266">
    <property type="entry name" value="Mac"/>
    <property type="match status" value="1"/>
</dbReference>
<reference evidence="8" key="1">
    <citation type="journal article" date="2019" name="Int. J. Syst. Evol. Microbiol.">
        <title>The Global Catalogue of Microorganisms (GCM) 10K type strain sequencing project: providing services to taxonomists for standard genome sequencing and annotation.</title>
        <authorList>
            <consortium name="The Broad Institute Genomics Platform"/>
            <consortium name="The Broad Institute Genome Sequencing Center for Infectious Disease"/>
            <person name="Wu L."/>
            <person name="Ma J."/>
        </authorList>
    </citation>
    <scope>NUCLEOTIDE SEQUENCE [LARGE SCALE GENOMIC DNA]</scope>
    <source>
        <strain evidence="8">JCM 8736</strain>
    </source>
</reference>
<dbReference type="EC" id="2.3.1.-" evidence="5"/>
<dbReference type="Pfam" id="PF12464">
    <property type="entry name" value="Mac"/>
    <property type="match status" value="1"/>
</dbReference>
<name>A0ABN3YAI8_9ENTE</name>
<dbReference type="SUPFAM" id="SSF51161">
    <property type="entry name" value="Trimeric LpxA-like enzymes"/>
    <property type="match status" value="1"/>
</dbReference>
<dbReference type="InterPro" id="IPR039369">
    <property type="entry name" value="LacA-like"/>
</dbReference>
<evidence type="ECO:0000256" key="2">
    <source>
        <dbReference type="ARBA" id="ARBA00022679"/>
    </source>
</evidence>
<dbReference type="InterPro" id="IPR001451">
    <property type="entry name" value="Hexapep"/>
</dbReference>
<dbReference type="PANTHER" id="PTHR43017">
    <property type="entry name" value="GALACTOSIDE O-ACETYLTRANSFERASE"/>
    <property type="match status" value="1"/>
</dbReference>
<evidence type="ECO:0000313" key="8">
    <source>
        <dbReference type="Proteomes" id="UP001501577"/>
    </source>
</evidence>
<comment type="similarity">
    <text evidence="1 5">Belongs to the transferase hexapeptide repeat family.</text>
</comment>
<evidence type="ECO:0000256" key="5">
    <source>
        <dbReference type="RuleBase" id="RU367021"/>
    </source>
</evidence>
<dbReference type="Gene3D" id="2.160.10.10">
    <property type="entry name" value="Hexapeptide repeat proteins"/>
    <property type="match status" value="1"/>
</dbReference>
<sequence length="186" mass="20962">METNEIKRKMNSGEIYYENSEIEEESLNYSALLYTFNNTNPKELQKKRIYLENLLGEIGKNVYIEQPLHANWGKNTYIGNNVYINFNLTLVDDTRIEIHDHTMVGPNVTIATGTHPLEPQLRKQKAQYNLPVIIEENVWIGAGVIILPGVHIGQNSVIGAGSVVTKNIPENVLAFGTPCKIVKKID</sequence>
<dbReference type="InterPro" id="IPR011004">
    <property type="entry name" value="Trimer_LpxA-like_sf"/>
</dbReference>
<evidence type="ECO:0000256" key="4">
    <source>
        <dbReference type="ARBA" id="ARBA00023315"/>
    </source>
</evidence>
<dbReference type="RefSeq" id="WP_068710496.1">
    <property type="nucleotide sequence ID" value="NZ_BAAAXQ010000069.1"/>
</dbReference>
<keyword evidence="3" id="KW-0677">Repeat</keyword>
<gene>
    <name evidence="7" type="ORF">GCM10019998_21000</name>
</gene>
<dbReference type="CDD" id="cd03357">
    <property type="entry name" value="LbH_MAT_GAT"/>
    <property type="match status" value="1"/>
</dbReference>
<proteinExistence type="inferred from homology"/>
<feature type="domain" description="Maltose/galactoside acetyltransferase" evidence="6">
    <location>
        <begin position="7"/>
        <end position="60"/>
    </location>
</feature>
<dbReference type="Pfam" id="PF00132">
    <property type="entry name" value="Hexapep"/>
    <property type="match status" value="1"/>
</dbReference>
<dbReference type="Proteomes" id="UP001501577">
    <property type="component" value="Unassembled WGS sequence"/>
</dbReference>
<comment type="caution">
    <text evidence="7">The sequence shown here is derived from an EMBL/GenBank/DDBJ whole genome shotgun (WGS) entry which is preliminary data.</text>
</comment>
<dbReference type="InterPro" id="IPR024688">
    <property type="entry name" value="Mac_dom"/>
</dbReference>
<dbReference type="PROSITE" id="PS00101">
    <property type="entry name" value="HEXAPEP_TRANSFERASES"/>
    <property type="match status" value="1"/>
</dbReference>
<keyword evidence="4 5" id="KW-0012">Acyltransferase</keyword>
<evidence type="ECO:0000259" key="6">
    <source>
        <dbReference type="SMART" id="SM01266"/>
    </source>
</evidence>
<evidence type="ECO:0000313" key="7">
    <source>
        <dbReference type="EMBL" id="GAA3024191.1"/>
    </source>
</evidence>
<evidence type="ECO:0000256" key="1">
    <source>
        <dbReference type="ARBA" id="ARBA00007274"/>
    </source>
</evidence>
<accession>A0ABN3YAI8</accession>
<organism evidence="7 8">
    <name type="scientific">Tetragenococcus solitarius</name>
    <dbReference type="NCBI Taxonomy" id="71453"/>
    <lineage>
        <taxon>Bacteria</taxon>
        <taxon>Bacillati</taxon>
        <taxon>Bacillota</taxon>
        <taxon>Bacilli</taxon>
        <taxon>Lactobacillales</taxon>
        <taxon>Enterococcaceae</taxon>
        <taxon>Tetragenococcus</taxon>
    </lineage>
</organism>
<dbReference type="InterPro" id="IPR018357">
    <property type="entry name" value="Hexapep_transf_CS"/>
</dbReference>
<protein>
    <recommendedName>
        <fullName evidence="5">Acetyltransferase</fullName>
        <ecNumber evidence="5">2.3.1.-</ecNumber>
    </recommendedName>
</protein>
<dbReference type="PANTHER" id="PTHR43017:SF1">
    <property type="entry name" value="ACETYLTRANSFERASE YJL218W-RELATED"/>
    <property type="match status" value="1"/>
</dbReference>
<dbReference type="EMBL" id="BAAAXQ010000069">
    <property type="protein sequence ID" value="GAA3024191.1"/>
    <property type="molecule type" value="Genomic_DNA"/>
</dbReference>
<evidence type="ECO:0000256" key="3">
    <source>
        <dbReference type="ARBA" id="ARBA00022737"/>
    </source>
</evidence>
<keyword evidence="2 5" id="KW-0808">Transferase</keyword>
<keyword evidence="8" id="KW-1185">Reference proteome</keyword>